<feature type="compositionally biased region" description="Acidic residues" evidence="3">
    <location>
        <begin position="51"/>
        <end position="78"/>
    </location>
</feature>
<dbReference type="CDD" id="cd00590">
    <property type="entry name" value="RRM_SF"/>
    <property type="match status" value="2"/>
</dbReference>
<proteinExistence type="predicted"/>
<evidence type="ECO:0000313" key="6">
    <source>
        <dbReference type="Proteomes" id="UP001497457"/>
    </source>
</evidence>
<dbReference type="InterPro" id="IPR035979">
    <property type="entry name" value="RBD_domain_sf"/>
</dbReference>
<dbReference type="AlphaFoldDB" id="A0ABC8YES2"/>
<feature type="compositionally biased region" description="Basic and acidic residues" evidence="3">
    <location>
        <begin position="162"/>
        <end position="177"/>
    </location>
</feature>
<feature type="region of interest" description="Disordered" evidence="3">
    <location>
        <begin position="1"/>
        <end position="177"/>
    </location>
</feature>
<keyword evidence="6" id="KW-1185">Reference proteome</keyword>
<evidence type="ECO:0000256" key="2">
    <source>
        <dbReference type="PROSITE-ProRule" id="PRU00176"/>
    </source>
</evidence>
<feature type="compositionally biased region" description="Basic residues" evidence="3">
    <location>
        <begin position="591"/>
        <end position="603"/>
    </location>
</feature>
<feature type="region of interest" description="Disordered" evidence="3">
    <location>
        <begin position="465"/>
        <end position="609"/>
    </location>
</feature>
<evidence type="ECO:0000256" key="3">
    <source>
        <dbReference type="SAM" id="MobiDB-lite"/>
    </source>
</evidence>
<evidence type="ECO:0000259" key="4">
    <source>
        <dbReference type="PROSITE" id="PS50102"/>
    </source>
</evidence>
<dbReference type="SMART" id="SM00360">
    <property type="entry name" value="RRM"/>
    <property type="match status" value="3"/>
</dbReference>
<feature type="compositionally biased region" description="Low complexity" evidence="3">
    <location>
        <begin position="23"/>
        <end position="46"/>
    </location>
</feature>
<evidence type="ECO:0000256" key="1">
    <source>
        <dbReference type="ARBA" id="ARBA00022884"/>
    </source>
</evidence>
<feature type="domain" description="RRM" evidence="4">
    <location>
        <begin position="206"/>
        <end position="285"/>
    </location>
</feature>
<feature type="compositionally biased region" description="Polar residues" evidence="3">
    <location>
        <begin position="465"/>
        <end position="476"/>
    </location>
</feature>
<dbReference type="InterPro" id="IPR000504">
    <property type="entry name" value="RRM_dom"/>
</dbReference>
<feature type="compositionally biased region" description="Polar residues" evidence="3">
    <location>
        <begin position="1"/>
        <end position="14"/>
    </location>
</feature>
<keyword evidence="1 2" id="KW-0694">RNA-binding</keyword>
<organism evidence="5 6">
    <name type="scientific">Urochloa decumbens</name>
    <dbReference type="NCBI Taxonomy" id="240449"/>
    <lineage>
        <taxon>Eukaryota</taxon>
        <taxon>Viridiplantae</taxon>
        <taxon>Streptophyta</taxon>
        <taxon>Embryophyta</taxon>
        <taxon>Tracheophyta</taxon>
        <taxon>Spermatophyta</taxon>
        <taxon>Magnoliopsida</taxon>
        <taxon>Liliopsida</taxon>
        <taxon>Poales</taxon>
        <taxon>Poaceae</taxon>
        <taxon>PACMAD clade</taxon>
        <taxon>Panicoideae</taxon>
        <taxon>Panicodae</taxon>
        <taxon>Paniceae</taxon>
        <taxon>Melinidinae</taxon>
        <taxon>Urochloa</taxon>
    </lineage>
</organism>
<feature type="domain" description="RRM" evidence="4">
    <location>
        <begin position="287"/>
        <end position="367"/>
    </location>
</feature>
<dbReference type="Pfam" id="PF00076">
    <property type="entry name" value="RRM_1"/>
    <property type="match status" value="2"/>
</dbReference>
<feature type="compositionally biased region" description="Acidic residues" evidence="3">
    <location>
        <begin position="106"/>
        <end position="140"/>
    </location>
</feature>
<dbReference type="SUPFAM" id="SSF54928">
    <property type="entry name" value="RNA-binding domain, RBD"/>
    <property type="match status" value="2"/>
</dbReference>
<feature type="compositionally biased region" description="Basic and acidic residues" evidence="3">
    <location>
        <begin position="141"/>
        <end position="152"/>
    </location>
</feature>
<dbReference type="Proteomes" id="UP001497457">
    <property type="component" value="Chromosome 16b"/>
</dbReference>
<accession>A0ABC8YES2</accession>
<sequence>MTASATDDGTSPAPSATGGETPAAADVGAAVEEGEEMNAGAAAAVEGHGEAEDEEDPEEQAEDEEDPEEQAEDVGEAEGDTRDVEAADGMEAAFVEPLVVLKPREDDETEELEEEKEELDEEPEEVEPLEEDPEEVEEGKEECNGAEEKCLTDRSVANDTNEISKQEHGKSGNINKDKIADQLSKVSDIGGGKSDDPQNSELVGGLEIFVDKLPKDCVEEDIAMAFSQCGEVKSVRIIKNSSIEKNNDIAFVCYASIEAAKKALVGFKEGIELKGEKVRVSACQDNRTLYLGNICKGWTKDQVLTTLKSIGIQEFKISFPTCKRGGRGFAFLKFASHYYARAAFRRLMKPDVIFGTDRSAKVSFYQSPITPSENLVEATKVYLEHVPLSWDEDKIKGCCQQYGTIMKVELFQISKNMESETFSFVEFSSSKSALACVEGINNAKIVDGGFKLSACLARPKSGLKANSSAASEGATTSKKEKGRRAKLVVDKDSPHKLPKGNKNNLTSQTKEVLVKENSPSKLPNDYDTKLTSQGAAEVLQTSKPSEGKREVGKNKTVSVNQKPSKKARNSRNVHESQQIYQGATELQKSSSSKRKRKAGRNKNIHINERPLKKAHNKSMSPLIIYIHFHPSFDEPKLVLIPDYAGNADRSSRSKVYASDLEPHAGFIPPASRVHSSHAYDRRRAADYDIHPIDRHPYARETAASRSVYSGYTSHAGYEAGYTYAYPPPPPPSESYYIGNGSYIPRRGDY</sequence>
<feature type="domain" description="RRM" evidence="4">
    <location>
        <begin position="379"/>
        <end position="459"/>
    </location>
</feature>
<reference evidence="6" key="1">
    <citation type="submission" date="2024-06" db="EMBL/GenBank/DDBJ databases">
        <authorList>
            <person name="Ryan C."/>
        </authorList>
    </citation>
    <scope>NUCLEOTIDE SEQUENCE [LARGE SCALE GENOMIC DNA]</scope>
</reference>
<feature type="compositionally biased region" description="Polar residues" evidence="3">
    <location>
        <begin position="575"/>
        <end position="587"/>
    </location>
</feature>
<feature type="compositionally biased region" description="Polar residues" evidence="3">
    <location>
        <begin position="529"/>
        <end position="544"/>
    </location>
</feature>
<reference evidence="5 6" key="2">
    <citation type="submission" date="2024-10" db="EMBL/GenBank/DDBJ databases">
        <authorList>
            <person name="Ryan C."/>
        </authorList>
    </citation>
    <scope>NUCLEOTIDE SEQUENCE [LARGE SCALE GENOMIC DNA]</scope>
</reference>
<dbReference type="EMBL" id="OZ075126">
    <property type="protein sequence ID" value="CAL4941317.1"/>
    <property type="molecule type" value="Genomic_DNA"/>
</dbReference>
<feature type="compositionally biased region" description="Polar residues" evidence="3">
    <location>
        <begin position="501"/>
        <end position="510"/>
    </location>
</feature>
<protein>
    <recommendedName>
        <fullName evidence="4">RRM domain-containing protein</fullName>
    </recommendedName>
</protein>
<dbReference type="GO" id="GO:0003723">
    <property type="term" value="F:RNA binding"/>
    <property type="evidence" value="ECO:0007669"/>
    <property type="project" value="UniProtKB-UniRule"/>
</dbReference>
<dbReference type="InterPro" id="IPR012677">
    <property type="entry name" value="Nucleotide-bd_a/b_plait_sf"/>
</dbReference>
<name>A0ABC8YES2_9POAL</name>
<dbReference type="PROSITE" id="PS50102">
    <property type="entry name" value="RRM"/>
    <property type="match status" value="3"/>
</dbReference>
<evidence type="ECO:0000313" key="5">
    <source>
        <dbReference type="EMBL" id="CAL4941317.1"/>
    </source>
</evidence>
<dbReference type="Gene3D" id="3.30.70.330">
    <property type="match status" value="3"/>
</dbReference>
<dbReference type="PANTHER" id="PTHR21245">
    <property type="entry name" value="HETEROGENEOUS NUCLEAR RIBONUCLEOPROTEIN"/>
    <property type="match status" value="1"/>
</dbReference>
<gene>
    <name evidence="5" type="ORF">URODEC1_LOCUS32981</name>
</gene>